<feature type="compositionally biased region" description="Low complexity" evidence="1">
    <location>
        <begin position="21"/>
        <end position="35"/>
    </location>
</feature>
<protein>
    <submittedName>
        <fullName evidence="2">Uncharacterized protein</fullName>
    </submittedName>
</protein>
<feature type="compositionally biased region" description="Polar residues" evidence="1">
    <location>
        <begin position="55"/>
        <end position="64"/>
    </location>
</feature>
<proteinExistence type="predicted"/>
<accession>A0A7J6BTY1</accession>
<dbReference type="Proteomes" id="UP000579812">
    <property type="component" value="Unassembled WGS sequence"/>
</dbReference>
<evidence type="ECO:0000313" key="2">
    <source>
        <dbReference type="EMBL" id="KAF4097973.1"/>
    </source>
</evidence>
<reference evidence="2 3" key="1">
    <citation type="submission" date="2020-04" db="EMBL/GenBank/DDBJ databases">
        <title>Chromosome-level genome assembly of a cyprinid fish Onychostoma macrolepis by integration of Nanopore Sequencing, Bionano and Hi-C technology.</title>
        <authorList>
            <person name="Wang D."/>
        </authorList>
    </citation>
    <scope>NUCLEOTIDE SEQUENCE [LARGE SCALE GENOMIC DNA]</scope>
    <source>
        <strain evidence="2">SWU-2019</strain>
        <tissue evidence="2">Muscle</tissue>
    </source>
</reference>
<dbReference type="AlphaFoldDB" id="A0A7J6BTY1"/>
<feature type="compositionally biased region" description="Polar residues" evidence="1">
    <location>
        <begin position="120"/>
        <end position="131"/>
    </location>
</feature>
<feature type="region of interest" description="Disordered" evidence="1">
    <location>
        <begin position="1"/>
        <end position="167"/>
    </location>
</feature>
<sequence>MDPELQINPSDSDNDLLGINSSSPSKSSQQSSRSQSSHRLRSAVQIPQPCEHSRTSSLSEISPTPTRPDGHSPPHTSTSIRDRDRSHRHGSRRDRSTRQQRQDPPTRSPRQRTHGKSPGLESNTKQRTAALQSPRDLVPRQQRLNPSTGSPCQSTHGKSPRPESNIKHWTVARLQRALKDRSINFSRYDNKSRLVTRDVNTQPRQRPQQAASAPPSGGQMQRPPTPAPSTFELSHIITSFLSSLCSQTAPNPNTCSSFHPTIHSSTLPSAVNSNTASATFGSSLLTNPNQVPLAANLGIIPASGSVQPPSVPSALPTNLSFFPSFTFPNPSPSQYPLFMPINSSPYTLATATPPPQPASSVLRPSPVSPVLRHQILSEVQDLSSRIRHPSHAGSTVFCYHLQLNSHLEVLSNASREAILSSLARSTLSSYLTVTITEAGAIQRAIAVKLPGQARDLPSLRVMMDPRGTSTQSPSKSLLGLNIDLIRLDRAT</sequence>
<comment type="caution">
    <text evidence="2">The sequence shown here is derived from an EMBL/GenBank/DDBJ whole genome shotgun (WGS) entry which is preliminary data.</text>
</comment>
<feature type="region of interest" description="Disordered" evidence="1">
    <location>
        <begin position="194"/>
        <end position="230"/>
    </location>
</feature>
<feature type="compositionally biased region" description="Low complexity" evidence="1">
    <location>
        <begin position="202"/>
        <end position="219"/>
    </location>
</feature>
<keyword evidence="3" id="KW-1185">Reference proteome</keyword>
<gene>
    <name evidence="2" type="ORF">G5714_021981</name>
</gene>
<name>A0A7J6BTY1_9TELE</name>
<evidence type="ECO:0000256" key="1">
    <source>
        <dbReference type="SAM" id="MobiDB-lite"/>
    </source>
</evidence>
<feature type="compositionally biased region" description="Polar residues" evidence="1">
    <location>
        <begin position="142"/>
        <end position="157"/>
    </location>
</feature>
<dbReference type="EMBL" id="JAAMOB010000022">
    <property type="protein sequence ID" value="KAF4097973.1"/>
    <property type="molecule type" value="Genomic_DNA"/>
</dbReference>
<evidence type="ECO:0000313" key="3">
    <source>
        <dbReference type="Proteomes" id="UP000579812"/>
    </source>
</evidence>
<organism evidence="2 3">
    <name type="scientific">Onychostoma macrolepis</name>
    <dbReference type="NCBI Taxonomy" id="369639"/>
    <lineage>
        <taxon>Eukaryota</taxon>
        <taxon>Metazoa</taxon>
        <taxon>Chordata</taxon>
        <taxon>Craniata</taxon>
        <taxon>Vertebrata</taxon>
        <taxon>Euteleostomi</taxon>
        <taxon>Actinopterygii</taxon>
        <taxon>Neopterygii</taxon>
        <taxon>Teleostei</taxon>
        <taxon>Ostariophysi</taxon>
        <taxon>Cypriniformes</taxon>
        <taxon>Cyprinidae</taxon>
        <taxon>Acrossocheilinae</taxon>
        <taxon>Onychostoma</taxon>
    </lineage>
</organism>